<dbReference type="EMBL" id="CAJJDM010000048">
    <property type="protein sequence ID" value="CAD8071876.1"/>
    <property type="molecule type" value="Genomic_DNA"/>
</dbReference>
<organism evidence="1 2">
    <name type="scientific">Paramecium primaurelia</name>
    <dbReference type="NCBI Taxonomy" id="5886"/>
    <lineage>
        <taxon>Eukaryota</taxon>
        <taxon>Sar</taxon>
        <taxon>Alveolata</taxon>
        <taxon>Ciliophora</taxon>
        <taxon>Intramacronucleata</taxon>
        <taxon>Oligohymenophorea</taxon>
        <taxon>Peniculida</taxon>
        <taxon>Parameciidae</taxon>
        <taxon>Paramecium</taxon>
    </lineage>
</organism>
<keyword evidence="2" id="KW-1185">Reference proteome</keyword>
<sequence length="470" mass="55331">MIREKRELFRVQIRKEKNEEIFTKKRTSIIQSIPLDFPKLDYDQLISKQNIPQCLENLNDFLCSKKDICPQIITALIPGAQIAFDLVQYFPQECSKFLTNFTYHMKREQMLQLLSQSQIVNLNNLLNGSSDELKENLTKIIFNFIVELNSDEALKLAQSLQLLTNIYYSYTTHGCHEELSMNYLKIIAHLFFNNYKEQNMEQILEIIDNISQSTVDDDLKLQSFKTMRAVIGSNYINQFEVINQFNKYLIIDDALSAFNNMIQHQESTKLGIQALKMLNVINEKNKQMMKLLLEKYHLLTFYSNALSSNLSQDLTIIKLIYQGFLQIIEDDNNFASNEQDLCFEKIVRQVQIANKNNYEFPPNTCILILQLLKSRYKEQTIIEFPIFKLISDFYQNDKYFIKIDDYLFIAFTVLETGETIYPERYVGEFLKYQGEPIIQDIQKNTSDYSHMQIIDQIIKMAEYDGELDFL</sequence>
<comment type="caution">
    <text evidence="1">The sequence shown here is derived from an EMBL/GenBank/DDBJ whole genome shotgun (WGS) entry which is preliminary data.</text>
</comment>
<reference evidence="1" key="1">
    <citation type="submission" date="2021-01" db="EMBL/GenBank/DDBJ databases">
        <authorList>
            <consortium name="Genoscope - CEA"/>
            <person name="William W."/>
        </authorList>
    </citation>
    <scope>NUCLEOTIDE SEQUENCE</scope>
</reference>
<proteinExistence type="predicted"/>
<dbReference type="Proteomes" id="UP000688137">
    <property type="component" value="Unassembled WGS sequence"/>
</dbReference>
<dbReference type="AlphaFoldDB" id="A0A8S1M5I9"/>
<evidence type="ECO:0000313" key="2">
    <source>
        <dbReference type="Proteomes" id="UP000688137"/>
    </source>
</evidence>
<name>A0A8S1M5I9_PARPR</name>
<evidence type="ECO:0000313" key="1">
    <source>
        <dbReference type="EMBL" id="CAD8071876.1"/>
    </source>
</evidence>
<dbReference type="OMA" id="TTHGCHE"/>
<accession>A0A8S1M5I9</accession>
<gene>
    <name evidence="1" type="ORF">PPRIM_AZ9-3.1.T0480096</name>
</gene>
<protein>
    <submittedName>
        <fullName evidence="1">Uncharacterized protein</fullName>
    </submittedName>
</protein>